<dbReference type="EMBL" id="FNOU01000004">
    <property type="protein sequence ID" value="SDX61744.1"/>
    <property type="molecule type" value="Genomic_DNA"/>
</dbReference>
<evidence type="ECO:0000256" key="9">
    <source>
        <dbReference type="RuleBase" id="RU364116"/>
    </source>
</evidence>
<dbReference type="AlphaFoldDB" id="A0A1H3D7L7"/>
<dbReference type="STRING" id="1528.SAMN04488579_104100"/>
<keyword evidence="8 9" id="KW-0143">Chaperone</keyword>
<keyword evidence="6 9" id="KW-0408">Iron</keyword>
<keyword evidence="9" id="KW-0963">Cytoplasm</keyword>
<dbReference type="GO" id="GO:0051539">
    <property type="term" value="F:4 iron, 4 sulfur cluster binding"/>
    <property type="evidence" value="ECO:0007669"/>
    <property type="project" value="UniProtKB-UniRule"/>
</dbReference>
<dbReference type="InterPro" id="IPR058240">
    <property type="entry name" value="rSAM_sf"/>
</dbReference>
<dbReference type="SFLD" id="SFLDF00288">
    <property type="entry name" value="HemN-like__clustered_with_nucl"/>
    <property type="match status" value="1"/>
</dbReference>
<keyword evidence="5 9" id="KW-0479">Metal-binding</keyword>
<dbReference type="PANTHER" id="PTHR13932:SF5">
    <property type="entry name" value="RADICAL S-ADENOSYL METHIONINE DOMAIN-CONTAINING PROTEIN 1, MITOCHONDRIAL"/>
    <property type="match status" value="1"/>
</dbReference>
<proteinExistence type="inferred from homology"/>
<gene>
    <name evidence="11" type="ORF">SAMN04488579_104100</name>
</gene>
<keyword evidence="9" id="KW-0004">4Fe-4S</keyword>
<evidence type="ECO:0000256" key="5">
    <source>
        <dbReference type="ARBA" id="ARBA00022723"/>
    </source>
</evidence>
<dbReference type="InterPro" id="IPR034505">
    <property type="entry name" value="Coproporphyrinogen-III_oxidase"/>
</dbReference>
<dbReference type="InterPro" id="IPR004559">
    <property type="entry name" value="HemW-like"/>
</dbReference>
<dbReference type="InterPro" id="IPR007197">
    <property type="entry name" value="rSAM"/>
</dbReference>
<comment type="function">
    <text evidence="9">Probably acts as a heme chaperone, transferring heme to an unknown acceptor. Binds one molecule of heme per monomer, possibly covalently. Binds 1 [4Fe-4S] cluster. The cluster is coordinated with 3 cysteines and an exchangeable S-adenosyl-L-methionine.</text>
</comment>
<evidence type="ECO:0000313" key="11">
    <source>
        <dbReference type="EMBL" id="SDX61744.1"/>
    </source>
</evidence>
<reference evidence="12" key="1">
    <citation type="submission" date="2016-10" db="EMBL/GenBank/DDBJ databases">
        <authorList>
            <person name="Varghese N."/>
            <person name="Submissions S."/>
        </authorList>
    </citation>
    <scope>NUCLEOTIDE SEQUENCE [LARGE SCALE GENOMIC DNA]</scope>
    <source>
        <strain evidence="12">VPI 5359</strain>
    </source>
</reference>
<dbReference type="NCBIfam" id="TIGR00539">
    <property type="entry name" value="hemN_rel"/>
    <property type="match status" value="1"/>
</dbReference>
<protein>
    <recommendedName>
        <fullName evidence="2 9">Heme chaperone HemW</fullName>
    </recommendedName>
</protein>
<dbReference type="InterPro" id="IPR006638">
    <property type="entry name" value="Elp3/MiaA/NifB-like_rSAM"/>
</dbReference>
<name>A0A1H3D7L7_EUBBA</name>
<organism evidence="11 12">
    <name type="scientific">Eubacterium barkeri</name>
    <name type="common">Clostridium barkeri</name>
    <dbReference type="NCBI Taxonomy" id="1528"/>
    <lineage>
        <taxon>Bacteria</taxon>
        <taxon>Bacillati</taxon>
        <taxon>Bacillota</taxon>
        <taxon>Clostridia</taxon>
        <taxon>Eubacteriales</taxon>
        <taxon>Eubacteriaceae</taxon>
        <taxon>Eubacterium</taxon>
    </lineage>
</organism>
<dbReference type="GO" id="GO:0004109">
    <property type="term" value="F:coproporphyrinogen oxidase activity"/>
    <property type="evidence" value="ECO:0007669"/>
    <property type="project" value="InterPro"/>
</dbReference>
<evidence type="ECO:0000313" key="12">
    <source>
        <dbReference type="Proteomes" id="UP000199652"/>
    </source>
</evidence>
<accession>A0A1H3D7L7</accession>
<dbReference type="SUPFAM" id="SSF102114">
    <property type="entry name" value="Radical SAM enzymes"/>
    <property type="match status" value="1"/>
</dbReference>
<keyword evidence="12" id="KW-1185">Reference proteome</keyword>
<comment type="subcellular location">
    <subcellularLocation>
        <location evidence="9">Cytoplasm</location>
    </subcellularLocation>
</comment>
<dbReference type="SFLD" id="SFLDG01082">
    <property type="entry name" value="B12-binding_domain_containing"/>
    <property type="match status" value="1"/>
</dbReference>
<feature type="domain" description="Radical SAM core" evidence="10">
    <location>
        <begin position="1"/>
        <end position="239"/>
    </location>
</feature>
<dbReference type="Pfam" id="PF04055">
    <property type="entry name" value="Radical_SAM"/>
    <property type="match status" value="1"/>
</dbReference>
<dbReference type="Gene3D" id="3.20.20.70">
    <property type="entry name" value="Aldolase class I"/>
    <property type="match status" value="1"/>
</dbReference>
<dbReference type="SFLD" id="SFLDF00562">
    <property type="entry name" value="HemN-like__clustered_with_heat"/>
    <property type="match status" value="1"/>
</dbReference>
<dbReference type="Proteomes" id="UP000199652">
    <property type="component" value="Unassembled WGS sequence"/>
</dbReference>
<keyword evidence="4 9" id="KW-0949">S-adenosyl-L-methionine</keyword>
<dbReference type="InterPro" id="IPR013785">
    <property type="entry name" value="Aldolase_TIM"/>
</dbReference>
<keyword evidence="3 9" id="KW-0349">Heme</keyword>
<keyword evidence="7 9" id="KW-0411">Iron-sulfur</keyword>
<dbReference type="SFLD" id="SFLDS00029">
    <property type="entry name" value="Radical_SAM"/>
    <property type="match status" value="1"/>
</dbReference>
<sequence length="382" mass="43616">MEPLGLYIHIPFCVKKCHYCSFTSWCPRDGQQVQDYFKDLREEIKSYAGRTKEYEVRTVYFGGGTPSAVPADAIKETMEALGKAFSFDPQDPLLEKTIEVNPGSGTAEKIEAYRKMGFNRLSIGLQSAQDHLLKVLGRVHNLEDFKLAYGAAEAAGFDNVSADVMFGLPGQGLQDVLETVQMLVGLPMIKHLSCYSLKVEEGTAFDLWERQGRLALPGEELEREMYHRLIDYLRLHGFEQYEISNFSKPGVESRHNSSYWDLTDYIGLGLGASSFFCHKRWSNTADFNKYHVGLEQGYPITEGEHRLSDREARGDFMFLGLRRNRGVDDLDYQQRFGRHFFDDYAKEIQRLLASGLIVREDTRIRLSSRGMDLANQVFMAFV</sequence>
<comment type="similarity">
    <text evidence="1">Belongs to the anaerobic coproporphyrinogen-III oxidase family. HemW subfamily.</text>
</comment>
<evidence type="ECO:0000259" key="10">
    <source>
        <dbReference type="PROSITE" id="PS51918"/>
    </source>
</evidence>
<evidence type="ECO:0000256" key="1">
    <source>
        <dbReference type="ARBA" id="ARBA00006100"/>
    </source>
</evidence>
<dbReference type="CDD" id="cd01335">
    <property type="entry name" value="Radical_SAM"/>
    <property type="match status" value="1"/>
</dbReference>
<evidence type="ECO:0000256" key="2">
    <source>
        <dbReference type="ARBA" id="ARBA00017228"/>
    </source>
</evidence>
<dbReference type="SFLD" id="SFLDG01065">
    <property type="entry name" value="anaerobic_coproporphyrinogen-I"/>
    <property type="match status" value="1"/>
</dbReference>
<evidence type="ECO:0000256" key="4">
    <source>
        <dbReference type="ARBA" id="ARBA00022691"/>
    </source>
</evidence>
<dbReference type="Pfam" id="PF06969">
    <property type="entry name" value="HemN_C"/>
    <property type="match status" value="1"/>
</dbReference>
<evidence type="ECO:0000256" key="3">
    <source>
        <dbReference type="ARBA" id="ARBA00022617"/>
    </source>
</evidence>
<dbReference type="PROSITE" id="PS51918">
    <property type="entry name" value="RADICAL_SAM"/>
    <property type="match status" value="1"/>
</dbReference>
<dbReference type="GO" id="GO:0006779">
    <property type="term" value="P:porphyrin-containing compound biosynthetic process"/>
    <property type="evidence" value="ECO:0007669"/>
    <property type="project" value="InterPro"/>
</dbReference>
<dbReference type="PANTHER" id="PTHR13932">
    <property type="entry name" value="COPROPORPHYRINIGEN III OXIDASE"/>
    <property type="match status" value="1"/>
</dbReference>
<evidence type="ECO:0000256" key="7">
    <source>
        <dbReference type="ARBA" id="ARBA00023014"/>
    </source>
</evidence>
<dbReference type="SMART" id="SM00729">
    <property type="entry name" value="Elp3"/>
    <property type="match status" value="1"/>
</dbReference>
<dbReference type="GO" id="GO:0005737">
    <property type="term" value="C:cytoplasm"/>
    <property type="evidence" value="ECO:0007669"/>
    <property type="project" value="UniProtKB-SubCell"/>
</dbReference>
<dbReference type="GO" id="GO:0046872">
    <property type="term" value="F:metal ion binding"/>
    <property type="evidence" value="ECO:0007669"/>
    <property type="project" value="UniProtKB-UniRule"/>
</dbReference>
<dbReference type="RefSeq" id="WP_176770820.1">
    <property type="nucleotide sequence ID" value="NZ_FNOU01000004.1"/>
</dbReference>
<evidence type="ECO:0000256" key="8">
    <source>
        <dbReference type="ARBA" id="ARBA00023186"/>
    </source>
</evidence>
<dbReference type="InterPro" id="IPR010723">
    <property type="entry name" value="HemN_C"/>
</dbReference>
<evidence type="ECO:0000256" key="6">
    <source>
        <dbReference type="ARBA" id="ARBA00023004"/>
    </source>
</evidence>